<proteinExistence type="predicted"/>
<dbReference type="GO" id="GO:0052689">
    <property type="term" value="F:carboxylic ester hydrolase activity"/>
    <property type="evidence" value="ECO:0007669"/>
    <property type="project" value="UniProtKB-ARBA"/>
</dbReference>
<dbReference type="Gene3D" id="3.40.50.1820">
    <property type="entry name" value="alpha/beta hydrolase"/>
    <property type="match status" value="1"/>
</dbReference>
<accession>A0A1I5Z6P4</accession>
<evidence type="ECO:0000313" key="3">
    <source>
        <dbReference type="EMBL" id="SFQ52139.1"/>
    </source>
</evidence>
<dbReference type="PANTHER" id="PTHR22946:SF9">
    <property type="entry name" value="POLYKETIDE TRANSFERASE AF380"/>
    <property type="match status" value="1"/>
</dbReference>
<gene>
    <name evidence="3" type="ORF">SAMN05421670_2447</name>
</gene>
<dbReference type="Pfam" id="PF01738">
    <property type="entry name" value="DLH"/>
    <property type="match status" value="1"/>
</dbReference>
<dbReference type="InterPro" id="IPR050261">
    <property type="entry name" value="FrsA_esterase"/>
</dbReference>
<sequence length="374" mass="42347">MVAEVIYVVFKLAKIRGGMKTIYTIKAIEKDGAQPLLQNIGNIDDWHEKRSKIHQDWLNCIGGLPPLVKPEMKINSWEIFTDYYLINICYATVFEDWVPANLLVPKLQQVENLTSKSDVLFLLNCTNSKPFPAVIALHPTSDNGKDDICTTAGRKNRQYGLELVKRGYVVLAPDTITAGERVLPNDNPFQTATFDKKHPEWSAVAKMIIDHQQGISLLEELSIVDNTNIGAIGHSLGGYNSFFLAGIDRRVKAVVCSCGFSLFAQDPEQHRWGRREWFSHIPKISDYINEGIVPFEFTEIAALVAPTPLFMWMGQNDHIFPHWESAAKGLVELNTLYEWMETGERFTSLIGNSGHDFPSEIRQLAYSFLDQWLS</sequence>
<protein>
    <submittedName>
        <fullName evidence="3">Dienelactone hydrolase family protein</fullName>
    </submittedName>
</protein>
<dbReference type="AlphaFoldDB" id="A0A1I5Z6P4"/>
<keyword evidence="4" id="KW-1185">Reference proteome</keyword>
<dbReference type="STRING" id="126156.SAMN05421670_2447"/>
<dbReference type="InterPro" id="IPR002925">
    <property type="entry name" value="Dienelactn_hydro"/>
</dbReference>
<evidence type="ECO:0000313" key="4">
    <source>
        <dbReference type="Proteomes" id="UP000198734"/>
    </source>
</evidence>
<keyword evidence="1 3" id="KW-0378">Hydrolase</keyword>
<name>A0A1I5Z6P4_9BACI</name>
<organism evidence="3 4">
    <name type="scientific">Psychrobacillus psychrotolerans</name>
    <dbReference type="NCBI Taxonomy" id="126156"/>
    <lineage>
        <taxon>Bacteria</taxon>
        <taxon>Bacillati</taxon>
        <taxon>Bacillota</taxon>
        <taxon>Bacilli</taxon>
        <taxon>Bacillales</taxon>
        <taxon>Bacillaceae</taxon>
        <taxon>Psychrobacillus</taxon>
    </lineage>
</organism>
<evidence type="ECO:0000259" key="2">
    <source>
        <dbReference type="Pfam" id="PF01738"/>
    </source>
</evidence>
<evidence type="ECO:0000256" key="1">
    <source>
        <dbReference type="ARBA" id="ARBA00022801"/>
    </source>
</evidence>
<dbReference type="EMBL" id="FOXU01000004">
    <property type="protein sequence ID" value="SFQ52139.1"/>
    <property type="molecule type" value="Genomic_DNA"/>
</dbReference>
<dbReference type="Proteomes" id="UP000198734">
    <property type="component" value="Unassembled WGS sequence"/>
</dbReference>
<dbReference type="PANTHER" id="PTHR22946">
    <property type="entry name" value="DIENELACTONE HYDROLASE DOMAIN-CONTAINING PROTEIN-RELATED"/>
    <property type="match status" value="1"/>
</dbReference>
<feature type="domain" description="Dienelactone hydrolase" evidence="2">
    <location>
        <begin position="160"/>
        <end position="321"/>
    </location>
</feature>
<dbReference type="SUPFAM" id="SSF53474">
    <property type="entry name" value="alpha/beta-Hydrolases"/>
    <property type="match status" value="1"/>
</dbReference>
<reference evidence="4" key="1">
    <citation type="submission" date="2016-10" db="EMBL/GenBank/DDBJ databases">
        <authorList>
            <person name="Varghese N."/>
            <person name="Submissions S."/>
        </authorList>
    </citation>
    <scope>NUCLEOTIDE SEQUENCE [LARGE SCALE GENOMIC DNA]</scope>
    <source>
        <strain evidence="4">DSM 11706</strain>
    </source>
</reference>
<dbReference type="InterPro" id="IPR029058">
    <property type="entry name" value="AB_hydrolase_fold"/>
</dbReference>